<gene>
    <name evidence="2" type="ORF">EOT04_03445</name>
</gene>
<accession>A0A4Q0AFP0</accession>
<dbReference type="Proteomes" id="UP000289269">
    <property type="component" value="Unassembled WGS sequence"/>
</dbReference>
<organism evidence="2 3">
    <name type="scientific">Candidatus Chaera renei</name>
    <dbReference type="NCBI Taxonomy" id="2506947"/>
    <lineage>
        <taxon>Bacteria</taxon>
        <taxon>Candidatus Saccharimonadota</taxon>
        <taxon>Candidatus Saccharimonadia</taxon>
        <taxon>Candidatus Saccharimonadales</taxon>
        <taxon>Candidatus Saccharimonadaceae</taxon>
        <taxon>Candidatus Chaera</taxon>
    </lineage>
</organism>
<dbReference type="EMBL" id="SCKW01000057">
    <property type="protein sequence ID" value="RWZ77992.1"/>
    <property type="molecule type" value="Genomic_DNA"/>
</dbReference>
<evidence type="ECO:0000259" key="1">
    <source>
        <dbReference type="Pfam" id="PF01726"/>
    </source>
</evidence>
<dbReference type="GO" id="GO:0004252">
    <property type="term" value="F:serine-type endopeptidase activity"/>
    <property type="evidence" value="ECO:0007669"/>
    <property type="project" value="InterPro"/>
</dbReference>
<dbReference type="AlphaFoldDB" id="A0A4Q0AFP0"/>
<dbReference type="SUPFAM" id="SSF46785">
    <property type="entry name" value="Winged helix' DNA-binding domain"/>
    <property type="match status" value="1"/>
</dbReference>
<dbReference type="GO" id="GO:0006508">
    <property type="term" value="P:proteolysis"/>
    <property type="evidence" value="ECO:0007669"/>
    <property type="project" value="InterPro"/>
</dbReference>
<feature type="domain" description="LexA repressor DNA-binding" evidence="1">
    <location>
        <begin position="11"/>
        <end position="70"/>
    </location>
</feature>
<protein>
    <recommendedName>
        <fullName evidence="1">LexA repressor DNA-binding domain-containing protein</fullName>
    </recommendedName>
</protein>
<dbReference type="InterPro" id="IPR036390">
    <property type="entry name" value="WH_DNA-bd_sf"/>
</dbReference>
<keyword evidence="3" id="KW-1185">Reference proteome</keyword>
<evidence type="ECO:0000313" key="3">
    <source>
        <dbReference type="Proteomes" id="UP000289269"/>
    </source>
</evidence>
<dbReference type="Gene3D" id="1.10.10.10">
    <property type="entry name" value="Winged helix-like DNA-binding domain superfamily/Winged helix DNA-binding domain"/>
    <property type="match status" value="1"/>
</dbReference>
<sequence>MADANSRKRPSKKQHALLSYLDEFIRAHGYGPSYREIMRALDYKSVSTVAVHVDNLIAKGWLKKRQRSARSLEVVGASAAAASPALGGGPVGKNHAAWLAGRVKQAFEDYERSPDKTKQDNLYVLVGALQILGLDDAAAAFKARLSSFKTD</sequence>
<name>A0A4Q0AFP0_9BACT</name>
<dbReference type="InterPro" id="IPR006199">
    <property type="entry name" value="LexA_DNA-bd_dom"/>
</dbReference>
<evidence type="ECO:0000313" key="2">
    <source>
        <dbReference type="EMBL" id="RWZ77992.1"/>
    </source>
</evidence>
<dbReference type="InterPro" id="IPR036388">
    <property type="entry name" value="WH-like_DNA-bd_sf"/>
</dbReference>
<comment type="caution">
    <text evidence="2">The sequence shown here is derived from an EMBL/GenBank/DDBJ whole genome shotgun (WGS) entry which is preliminary data.</text>
</comment>
<reference evidence="2" key="1">
    <citation type="submission" date="2019-01" db="EMBL/GenBank/DDBJ databases">
        <title>Genomic signatures and co-occurrence patterns of the ultra-small Saccharimodia (Patescibacteria phylum) suggest a symbiotic lifestyle.</title>
        <authorList>
            <person name="Lemos L."/>
            <person name="Medeiros J."/>
            <person name="Andreote F."/>
            <person name="Fernandes G."/>
            <person name="Varani A."/>
            <person name="Oliveira G."/>
            <person name="Pylro V."/>
        </authorList>
    </citation>
    <scope>NUCLEOTIDE SEQUENCE [LARGE SCALE GENOMIC DNA]</scope>
    <source>
        <strain evidence="2">AMD01</strain>
    </source>
</reference>
<proteinExistence type="predicted"/>
<dbReference type="Pfam" id="PF01726">
    <property type="entry name" value="LexA_DNA_bind"/>
    <property type="match status" value="1"/>
</dbReference>